<dbReference type="Proteomes" id="UP001362999">
    <property type="component" value="Unassembled WGS sequence"/>
</dbReference>
<organism evidence="1 2">
    <name type="scientific">Favolaschia claudopus</name>
    <dbReference type="NCBI Taxonomy" id="2862362"/>
    <lineage>
        <taxon>Eukaryota</taxon>
        <taxon>Fungi</taxon>
        <taxon>Dikarya</taxon>
        <taxon>Basidiomycota</taxon>
        <taxon>Agaricomycotina</taxon>
        <taxon>Agaricomycetes</taxon>
        <taxon>Agaricomycetidae</taxon>
        <taxon>Agaricales</taxon>
        <taxon>Marasmiineae</taxon>
        <taxon>Mycenaceae</taxon>
        <taxon>Favolaschia</taxon>
    </lineage>
</organism>
<keyword evidence="2" id="KW-1185">Reference proteome</keyword>
<accession>A0AAV9ZVM5</accession>
<evidence type="ECO:0000313" key="2">
    <source>
        <dbReference type="Proteomes" id="UP001362999"/>
    </source>
</evidence>
<dbReference type="EMBL" id="JAWWNJ010000110">
    <property type="protein sequence ID" value="KAK6992465.1"/>
    <property type="molecule type" value="Genomic_DNA"/>
</dbReference>
<gene>
    <name evidence="1" type="ORF">R3P38DRAFT_3085908</name>
</gene>
<evidence type="ECO:0000313" key="1">
    <source>
        <dbReference type="EMBL" id="KAK6992465.1"/>
    </source>
</evidence>
<protein>
    <submittedName>
        <fullName evidence="1">Uncharacterized protein</fullName>
    </submittedName>
</protein>
<dbReference type="AlphaFoldDB" id="A0AAV9ZVM5"/>
<reference evidence="1 2" key="1">
    <citation type="journal article" date="2024" name="J Genomics">
        <title>Draft genome sequencing and assembly of Favolaschia claudopus CIRM-BRFM 2984 isolated from oak limbs.</title>
        <authorList>
            <person name="Navarro D."/>
            <person name="Drula E."/>
            <person name="Chaduli D."/>
            <person name="Cazenave R."/>
            <person name="Ahrendt S."/>
            <person name="Wang J."/>
            <person name="Lipzen A."/>
            <person name="Daum C."/>
            <person name="Barry K."/>
            <person name="Grigoriev I.V."/>
            <person name="Favel A."/>
            <person name="Rosso M.N."/>
            <person name="Martin F."/>
        </authorList>
    </citation>
    <scope>NUCLEOTIDE SEQUENCE [LARGE SCALE GENOMIC DNA]</scope>
    <source>
        <strain evidence="1 2">CIRM-BRFM 2984</strain>
    </source>
</reference>
<proteinExistence type="predicted"/>
<comment type="caution">
    <text evidence="1">The sequence shown here is derived from an EMBL/GenBank/DDBJ whole genome shotgun (WGS) entry which is preliminary data.</text>
</comment>
<sequence length="199" mass="21552">MSQVKLDFNYVDDGNTIAVATKAPQDWSHENRRTTHHFDHQISRSMDHYHGTPLRKNGYMVQPECTSLTAQLCSLGRSMVPVKAHGTSPPHPADALFIAHTVCVADKSPHLAAENAKKKNGNTGDSDDRATCLIKCFLQVGGRNSGSGPQAMLGAVARSRNAVPEYRSRMTRGTCHGHACNPLRISIGCAVFGSVSQET</sequence>
<name>A0AAV9ZVM5_9AGAR</name>